<evidence type="ECO:0000256" key="6">
    <source>
        <dbReference type="ARBA" id="ARBA00022989"/>
    </source>
</evidence>
<feature type="transmembrane region" description="Helical" evidence="8">
    <location>
        <begin position="78"/>
        <end position="96"/>
    </location>
</feature>
<dbReference type="InterPro" id="IPR007227">
    <property type="entry name" value="Cell_shape_determining_MreD"/>
</dbReference>
<comment type="caution">
    <text evidence="9">The sequence shown here is derived from an EMBL/GenBank/DDBJ whole genome shotgun (WGS) entry which is preliminary data.</text>
</comment>
<dbReference type="AlphaFoldDB" id="A0A927MNR4"/>
<evidence type="ECO:0000256" key="1">
    <source>
        <dbReference type="ARBA" id="ARBA00004651"/>
    </source>
</evidence>
<evidence type="ECO:0000256" key="5">
    <source>
        <dbReference type="ARBA" id="ARBA00022960"/>
    </source>
</evidence>
<evidence type="ECO:0000256" key="7">
    <source>
        <dbReference type="ARBA" id="ARBA00023136"/>
    </source>
</evidence>
<dbReference type="NCBIfam" id="TIGR03426">
    <property type="entry name" value="shape_MreD"/>
    <property type="match status" value="1"/>
</dbReference>
<sequence length="174" mass="20189">MIRFIIPSIALLLFFLEPVFSLFSPVDIDGMRYTLVPRFVIVYLIFIAVYYSRQRAIVYGIVLGLLYDMFHIDIIGLYAFLYPMICYIAVLIIRQVHRHVVTVMLLAMFLIVLLELLSYFFASLIALTSISLDEFVVSRLIPTMIANLVFVGMFGWFFKNLINKRGLQQQSEPL</sequence>
<accession>A0A927MNR4</accession>
<name>A0A927MNR4_9BACL</name>
<keyword evidence="10" id="KW-1185">Reference proteome</keyword>
<dbReference type="GO" id="GO:0008360">
    <property type="term" value="P:regulation of cell shape"/>
    <property type="evidence" value="ECO:0007669"/>
    <property type="project" value="UniProtKB-KW"/>
</dbReference>
<keyword evidence="3" id="KW-1003">Cell membrane</keyword>
<evidence type="ECO:0000313" key="10">
    <source>
        <dbReference type="Proteomes" id="UP000658225"/>
    </source>
</evidence>
<keyword evidence="6 8" id="KW-1133">Transmembrane helix</keyword>
<comment type="similarity">
    <text evidence="2">Belongs to the MreD family.</text>
</comment>
<evidence type="ECO:0000256" key="8">
    <source>
        <dbReference type="SAM" id="Phobius"/>
    </source>
</evidence>
<evidence type="ECO:0000256" key="4">
    <source>
        <dbReference type="ARBA" id="ARBA00022692"/>
    </source>
</evidence>
<keyword evidence="7 8" id="KW-0472">Membrane</keyword>
<dbReference type="EMBL" id="JADBEL010000007">
    <property type="protein sequence ID" value="MBE1554576.1"/>
    <property type="molecule type" value="Genomic_DNA"/>
</dbReference>
<keyword evidence="4 8" id="KW-0812">Transmembrane</keyword>
<keyword evidence="5" id="KW-0133">Cell shape</keyword>
<feature type="transmembrane region" description="Helical" evidence="8">
    <location>
        <begin position="140"/>
        <end position="158"/>
    </location>
</feature>
<dbReference type="Pfam" id="PF04093">
    <property type="entry name" value="MreD"/>
    <property type="match status" value="1"/>
</dbReference>
<evidence type="ECO:0000256" key="2">
    <source>
        <dbReference type="ARBA" id="ARBA00007776"/>
    </source>
</evidence>
<comment type="subcellular location">
    <subcellularLocation>
        <location evidence="1">Cell membrane</location>
        <topology evidence="1">Multi-pass membrane protein</topology>
    </subcellularLocation>
</comment>
<evidence type="ECO:0000313" key="9">
    <source>
        <dbReference type="EMBL" id="MBE1554576.1"/>
    </source>
</evidence>
<protein>
    <submittedName>
        <fullName evidence="9">Rod shape-determining protein MreD</fullName>
    </submittedName>
</protein>
<feature type="transmembrane region" description="Helical" evidence="8">
    <location>
        <begin position="31"/>
        <end position="51"/>
    </location>
</feature>
<dbReference type="GO" id="GO:0005886">
    <property type="term" value="C:plasma membrane"/>
    <property type="evidence" value="ECO:0007669"/>
    <property type="project" value="UniProtKB-SubCell"/>
</dbReference>
<organism evidence="9 10">
    <name type="scientific">Sporosarcina limicola</name>
    <dbReference type="NCBI Taxonomy" id="34101"/>
    <lineage>
        <taxon>Bacteria</taxon>
        <taxon>Bacillati</taxon>
        <taxon>Bacillota</taxon>
        <taxon>Bacilli</taxon>
        <taxon>Bacillales</taxon>
        <taxon>Caryophanaceae</taxon>
        <taxon>Sporosarcina</taxon>
    </lineage>
</organism>
<proteinExistence type="inferred from homology"/>
<gene>
    <name evidence="9" type="ORF">H4683_001653</name>
</gene>
<reference evidence="9" key="1">
    <citation type="submission" date="2020-10" db="EMBL/GenBank/DDBJ databases">
        <title>Genomic Encyclopedia of Type Strains, Phase IV (KMG-IV): sequencing the most valuable type-strain genomes for metagenomic binning, comparative biology and taxonomic classification.</title>
        <authorList>
            <person name="Goeker M."/>
        </authorList>
    </citation>
    <scope>NUCLEOTIDE SEQUENCE</scope>
    <source>
        <strain evidence="9">DSM 13886</strain>
    </source>
</reference>
<dbReference type="RefSeq" id="WP_192598358.1">
    <property type="nucleotide sequence ID" value="NZ_JADBEL010000007.1"/>
</dbReference>
<dbReference type="Proteomes" id="UP000658225">
    <property type="component" value="Unassembled WGS sequence"/>
</dbReference>
<feature type="transmembrane region" description="Helical" evidence="8">
    <location>
        <begin position="103"/>
        <end position="128"/>
    </location>
</feature>
<evidence type="ECO:0000256" key="3">
    <source>
        <dbReference type="ARBA" id="ARBA00022475"/>
    </source>
</evidence>